<proteinExistence type="predicted"/>
<keyword evidence="2" id="KW-1185">Reference proteome</keyword>
<dbReference type="EMBL" id="RBNJ01007756">
    <property type="protein sequence ID" value="RUS27812.1"/>
    <property type="molecule type" value="Genomic_DNA"/>
</dbReference>
<evidence type="ECO:0000313" key="1">
    <source>
        <dbReference type="EMBL" id="RUS27812.1"/>
    </source>
</evidence>
<reference evidence="1 2" key="1">
    <citation type="journal article" date="2018" name="New Phytol.">
        <title>Phylogenomics of Endogonaceae and evolution of mycorrhizas within Mucoromycota.</title>
        <authorList>
            <person name="Chang Y."/>
            <person name="Desiro A."/>
            <person name="Na H."/>
            <person name="Sandor L."/>
            <person name="Lipzen A."/>
            <person name="Clum A."/>
            <person name="Barry K."/>
            <person name="Grigoriev I.V."/>
            <person name="Martin F.M."/>
            <person name="Stajich J.E."/>
            <person name="Smith M.E."/>
            <person name="Bonito G."/>
            <person name="Spatafora J.W."/>
        </authorList>
    </citation>
    <scope>NUCLEOTIDE SEQUENCE [LARGE SCALE GENOMIC DNA]</scope>
    <source>
        <strain evidence="1 2">AD002</strain>
    </source>
</reference>
<protein>
    <recommendedName>
        <fullName evidence="3">Ubiquitin-like protease family profile domain-containing protein</fullName>
    </recommendedName>
</protein>
<evidence type="ECO:0008006" key="3">
    <source>
        <dbReference type="Google" id="ProtNLM"/>
    </source>
</evidence>
<sequence>MEHIRFLVETEKQCRFWKKNIKTLIAKVPHQGNGFDCAIFLLNYANWFLREPEKCLSKIMACLLVIQFTSEFCCVAKPGLFHPHLRIILQTMMNSGEKTGFPEIKSNT</sequence>
<dbReference type="Gene3D" id="1.10.418.20">
    <property type="match status" value="1"/>
</dbReference>
<dbReference type="SUPFAM" id="SSF54001">
    <property type="entry name" value="Cysteine proteinases"/>
    <property type="match status" value="1"/>
</dbReference>
<dbReference type="InterPro" id="IPR038765">
    <property type="entry name" value="Papain-like_cys_pep_sf"/>
</dbReference>
<evidence type="ECO:0000313" key="2">
    <source>
        <dbReference type="Proteomes" id="UP000274822"/>
    </source>
</evidence>
<dbReference type="Proteomes" id="UP000274822">
    <property type="component" value="Unassembled WGS sequence"/>
</dbReference>
<comment type="caution">
    <text evidence="1">The sequence shown here is derived from an EMBL/GenBank/DDBJ whole genome shotgun (WGS) entry which is preliminary data.</text>
</comment>
<dbReference type="AlphaFoldDB" id="A0A433QDH8"/>
<accession>A0A433QDH8</accession>
<name>A0A433QDH8_9FUNG</name>
<organism evidence="1 2">
    <name type="scientific">Jimgerdemannia flammicorona</name>
    <dbReference type="NCBI Taxonomy" id="994334"/>
    <lineage>
        <taxon>Eukaryota</taxon>
        <taxon>Fungi</taxon>
        <taxon>Fungi incertae sedis</taxon>
        <taxon>Mucoromycota</taxon>
        <taxon>Mucoromycotina</taxon>
        <taxon>Endogonomycetes</taxon>
        <taxon>Endogonales</taxon>
        <taxon>Endogonaceae</taxon>
        <taxon>Jimgerdemannia</taxon>
    </lineage>
</organism>
<gene>
    <name evidence="1" type="ORF">BC938DRAFT_482699</name>
</gene>